<evidence type="ECO:0000256" key="1">
    <source>
        <dbReference type="ARBA" id="ARBA00004141"/>
    </source>
</evidence>
<dbReference type="GO" id="GO:0015918">
    <property type="term" value="P:sterol transport"/>
    <property type="evidence" value="ECO:0007669"/>
    <property type="project" value="TreeGrafter"/>
</dbReference>
<feature type="transmembrane region" description="Helical" evidence="12">
    <location>
        <begin position="1415"/>
        <end position="1437"/>
    </location>
</feature>
<evidence type="ECO:0000259" key="13">
    <source>
        <dbReference type="PROSITE" id="PS50156"/>
    </source>
</evidence>
<dbReference type="InterPro" id="IPR053958">
    <property type="entry name" value="HMGCR/SNAP/NPC1-like_SSD"/>
</dbReference>
<dbReference type="InterPro" id="IPR032190">
    <property type="entry name" value="NPC1_N"/>
</dbReference>
<keyword evidence="5" id="KW-0732">Signal</keyword>
<feature type="compositionally biased region" description="Polar residues" evidence="11">
    <location>
        <begin position="830"/>
        <end position="847"/>
    </location>
</feature>
<feature type="transmembrane region" description="Helical" evidence="12">
    <location>
        <begin position="906"/>
        <end position="931"/>
    </location>
</feature>
<dbReference type="RefSeq" id="XP_043013664.1">
    <property type="nucleotide sequence ID" value="XM_043149062.1"/>
</dbReference>
<evidence type="ECO:0000256" key="3">
    <source>
        <dbReference type="ARBA" id="ARBA00022448"/>
    </source>
</evidence>
<dbReference type="KEGG" id="more:E1B28_004566"/>
<dbReference type="InterPro" id="IPR000731">
    <property type="entry name" value="SSD"/>
</dbReference>
<feature type="transmembrane region" description="Helical" evidence="12">
    <location>
        <begin position="749"/>
        <end position="772"/>
    </location>
</feature>
<feature type="transmembrane region" description="Helical" evidence="12">
    <location>
        <begin position="1320"/>
        <end position="1340"/>
    </location>
</feature>
<evidence type="ECO:0000256" key="9">
    <source>
        <dbReference type="ARBA" id="ARBA00023157"/>
    </source>
</evidence>
<organism evidence="14 15">
    <name type="scientific">Marasmius oreades</name>
    <name type="common">fairy-ring Marasmius</name>
    <dbReference type="NCBI Taxonomy" id="181124"/>
    <lineage>
        <taxon>Eukaryota</taxon>
        <taxon>Fungi</taxon>
        <taxon>Dikarya</taxon>
        <taxon>Basidiomycota</taxon>
        <taxon>Agaricomycotina</taxon>
        <taxon>Agaricomycetes</taxon>
        <taxon>Agaricomycetidae</taxon>
        <taxon>Agaricales</taxon>
        <taxon>Marasmiineae</taxon>
        <taxon>Marasmiaceae</taxon>
        <taxon>Marasmius</taxon>
    </lineage>
</organism>
<dbReference type="PROSITE" id="PS50156">
    <property type="entry name" value="SSD"/>
    <property type="match status" value="1"/>
</dbReference>
<keyword evidence="3" id="KW-0813">Transport</keyword>
<evidence type="ECO:0000256" key="5">
    <source>
        <dbReference type="ARBA" id="ARBA00022729"/>
    </source>
</evidence>
<keyword evidence="9" id="KW-1015">Disulfide bond</keyword>
<feature type="transmembrane region" description="Helical" evidence="12">
    <location>
        <begin position="778"/>
        <end position="801"/>
    </location>
</feature>
<dbReference type="EMBL" id="CM032182">
    <property type="protein sequence ID" value="KAG7097194.1"/>
    <property type="molecule type" value="Genomic_DNA"/>
</dbReference>
<dbReference type="GeneID" id="66073642"/>
<evidence type="ECO:0000256" key="2">
    <source>
        <dbReference type="ARBA" id="ARBA00005585"/>
    </source>
</evidence>
<feature type="domain" description="SSD" evidence="13">
    <location>
        <begin position="740"/>
        <end position="931"/>
    </location>
</feature>
<comment type="subcellular location">
    <subcellularLocation>
        <location evidence="1">Membrane</location>
        <topology evidence="1">Multi-pass membrane protein</topology>
    </subcellularLocation>
</comment>
<keyword evidence="15" id="KW-1185">Reference proteome</keyword>
<dbReference type="Pfam" id="PF22314">
    <property type="entry name" value="NPC1_MLD"/>
    <property type="match status" value="1"/>
</dbReference>
<dbReference type="PANTHER" id="PTHR45727">
    <property type="entry name" value="NPC INTRACELLULAR CHOLESTEROL TRANSPORTER 1"/>
    <property type="match status" value="1"/>
</dbReference>
<dbReference type="PANTHER" id="PTHR45727:SF2">
    <property type="entry name" value="NPC INTRACELLULAR CHOLESTEROL TRANSPORTER 1"/>
    <property type="match status" value="1"/>
</dbReference>
<feature type="transmembrane region" description="Helical" evidence="12">
    <location>
        <begin position="669"/>
        <end position="690"/>
    </location>
</feature>
<dbReference type="InterPro" id="IPR053956">
    <property type="entry name" value="NPC1_MLD"/>
</dbReference>
<protein>
    <recommendedName>
        <fullName evidence="13">SSD domain-containing protein</fullName>
    </recommendedName>
</protein>
<dbReference type="Proteomes" id="UP001049176">
    <property type="component" value="Chromosome 2"/>
</dbReference>
<keyword evidence="10" id="KW-0325">Glycoprotein</keyword>
<dbReference type="GO" id="GO:0016020">
    <property type="term" value="C:membrane"/>
    <property type="evidence" value="ECO:0007669"/>
    <property type="project" value="UniProtKB-SubCell"/>
</dbReference>
<dbReference type="GO" id="GO:0032934">
    <property type="term" value="F:sterol binding"/>
    <property type="evidence" value="ECO:0007669"/>
    <property type="project" value="TreeGrafter"/>
</dbReference>
<feature type="transmembrane region" description="Helical" evidence="12">
    <location>
        <begin position="1005"/>
        <end position="1026"/>
    </location>
</feature>
<evidence type="ECO:0000256" key="6">
    <source>
        <dbReference type="ARBA" id="ARBA00022989"/>
    </source>
</evidence>
<feature type="region of interest" description="Disordered" evidence="11">
    <location>
        <begin position="955"/>
        <end position="977"/>
    </location>
</feature>
<dbReference type="Gene3D" id="1.20.1640.10">
    <property type="entry name" value="Multidrug efflux transporter AcrB transmembrane domain"/>
    <property type="match status" value="2"/>
</dbReference>
<feature type="transmembrane region" description="Helical" evidence="12">
    <location>
        <begin position="398"/>
        <end position="423"/>
    </location>
</feature>
<dbReference type="Pfam" id="PF12349">
    <property type="entry name" value="Sterol-sensing"/>
    <property type="match status" value="2"/>
</dbReference>
<evidence type="ECO:0000256" key="8">
    <source>
        <dbReference type="ARBA" id="ARBA00023136"/>
    </source>
</evidence>
<comment type="similarity">
    <text evidence="2">Belongs to the patched family.</text>
</comment>
<evidence type="ECO:0000256" key="11">
    <source>
        <dbReference type="SAM" id="MobiDB-lite"/>
    </source>
</evidence>
<dbReference type="SUPFAM" id="SSF82866">
    <property type="entry name" value="Multidrug efflux transporter AcrB transmembrane domain"/>
    <property type="match status" value="2"/>
</dbReference>
<feature type="region of interest" description="Disordered" evidence="11">
    <location>
        <begin position="830"/>
        <end position="857"/>
    </location>
</feature>
<feature type="transmembrane region" description="Helical" evidence="12">
    <location>
        <begin position="1290"/>
        <end position="1313"/>
    </location>
</feature>
<gene>
    <name evidence="14" type="ORF">E1B28_004566</name>
</gene>
<evidence type="ECO:0000256" key="4">
    <source>
        <dbReference type="ARBA" id="ARBA00022692"/>
    </source>
</evidence>
<feature type="transmembrane region" description="Helical" evidence="12">
    <location>
        <begin position="881"/>
        <end position="900"/>
    </location>
</feature>
<name>A0A9P7UYV1_9AGAR</name>
<sequence>MTVTNVDDELQAAKNDAGRAPTMFANTPRCAMRDSCGKKGGIFGRDLPCPYDGQPVQPTSRELDLLNSICPSLSHPESPGTCCSESQLVELSSNFAQVDPIFGPCPACRNNFRTFFCEFTCSPYQAQFVNITSTQETSTGQQGVESLDFYVGERFKNGFWNSCKDVKLGSASEFVMDIIFGGVEDAGGFLKYLGDERDMGSPFQVNFPESPDTNPSSMQPLDTPPRSCSDLSDLSSRCTCIDCASICPALPAIPPPSHCIIGYPNIFGRTLPISCLSFSLVLSYILIAVIGLAVGFLLHRRRRKQKLSLGLSFDHTHSNATTTSPTAGRTGHGLLGAASLAHEDSSGRRIHIDDPSPTSNTPLNNLSSVAHAAPHLLDPLTSSQPRGHRLSSFLRRTFYRLGLLCASSPLLVFIVGSVVMGVLNGVGWKFFTVETSPVRLWVGPGSESRIQKEMFDEWFGPFYRVEQVFVTSALSTSSPSPVLSYSHLKYWFGVEEDIRSLKSRPNGYTLEDVCFKPTGDACVVQSISAWFPGGLLDKDEWEQRVLECSVYPTNCLPDFGQPLKAVNVLGGIPNKEEGRRDVLNSEAMVITYVVNDSLDPEVQGRAEEWERTLRAYLVDLSERIISETSYHKGEGRFEEREDPGLQISWSTGVSLEEEINKSTNMDVRIVVGSYLAMFVYVAIALGNNGVGNTHRKRRGSNSPFGRIRALLSLGSAGLSDTRSNQSTAAPGVRVSSLSTLRSVVVNSKVMLGLFGIALVIISVSTSVAFFSLCGVRVTLIIAEVIPFLVLAVGVDNVFILVNELDRQNTLHGPGALVAYHSNPFPSSRHPSQYSIRPMSPTGSTGRYPSTDGEHEDTASMPLLLTPEERVARTLAKMGPSILLSTITETTAFLLGALVPMPAVKNFALYAGGSVLINGFLQVTVLVSGLVLDLRRTEANRVDCVPCLTLSGRIQLPPDSDDAQAPNPGQGLSGPYVGSGYTPPAKGENMLTRFIRRHYAPWLLRPWVKGGVLVVFGGIWILSIISIQSLKLGLDQRLALPSDSYLVNYFNAVDDLLEVGPPVYFVTHSVDVTKRSGQQALCGRFTTCEEFSVANVLEVERRREKEGSGPWDRSFIAEPTASWIDDFLGWLNPDQESCCRVMKSDPTVFCTPQDRASRCQPCFKDRHPGWNITMKGMPEGEEFMRYLRHWLQSPTNEECPLAGKASFGTALALSGSDTSDLMAPDSPGTVIASHLRTFHTPLRSQEDFIDSFEAAHRIAGEIEKSLTDAGHQISVFPYSLHYVFFDQYTHIIGMTQTVLGLGLGSVLVITSVLLGSLRVGLIVSGVVGGVVCVVLGVMSVWDVRLNAISLVNLSICLGIGVEFCVHVARAYVNPGGGYGVGGDGAWGGDQGQAYDTMELDREELEKNAQKERDERMWMALVDVGPSVLSGITFTKLIGMSVLGLTRSKLLEIYYFRTWLTLIISGALHGLVLLPVVLSWAGGKGIPLQGQEADEEWMVRVMHGEGGYEYQPFMADDDSSVRSD</sequence>
<feature type="region of interest" description="Disordered" evidence="11">
    <location>
        <begin position="203"/>
        <end position="228"/>
    </location>
</feature>
<feature type="compositionally biased region" description="Polar residues" evidence="11">
    <location>
        <begin position="211"/>
        <end position="220"/>
    </location>
</feature>
<keyword evidence="6 12" id="KW-1133">Transmembrane helix</keyword>
<feature type="transmembrane region" description="Helical" evidence="12">
    <location>
        <begin position="1457"/>
        <end position="1479"/>
    </location>
</feature>
<evidence type="ECO:0000313" key="15">
    <source>
        <dbReference type="Proteomes" id="UP001049176"/>
    </source>
</evidence>
<feature type="transmembrane region" description="Helical" evidence="12">
    <location>
        <begin position="276"/>
        <end position="298"/>
    </location>
</feature>
<evidence type="ECO:0000256" key="12">
    <source>
        <dbReference type="SAM" id="Phobius"/>
    </source>
</evidence>
<keyword evidence="8 12" id="KW-0472">Membrane</keyword>
<reference evidence="14" key="1">
    <citation type="journal article" date="2021" name="Genome Biol. Evol.">
        <title>The assembled and annotated genome of the fairy-ring fungus Marasmius oreades.</title>
        <authorList>
            <person name="Hiltunen M."/>
            <person name="Ament-Velasquez S.L."/>
            <person name="Johannesson H."/>
        </authorList>
    </citation>
    <scope>NUCLEOTIDE SEQUENCE</scope>
    <source>
        <strain evidence="14">03SP1</strain>
    </source>
</reference>
<evidence type="ECO:0000256" key="10">
    <source>
        <dbReference type="ARBA" id="ARBA00023180"/>
    </source>
</evidence>
<accession>A0A9P7UYV1</accession>
<proteinExistence type="inferred from homology"/>
<keyword evidence="7" id="KW-0445">Lipid transport</keyword>
<evidence type="ECO:0000256" key="7">
    <source>
        <dbReference type="ARBA" id="ARBA00023055"/>
    </source>
</evidence>
<dbReference type="OrthoDB" id="6510177at2759"/>
<evidence type="ECO:0000313" key="14">
    <source>
        <dbReference type="EMBL" id="KAG7097194.1"/>
    </source>
</evidence>
<comment type="caution">
    <text evidence="14">The sequence shown here is derived from an EMBL/GenBank/DDBJ whole genome shotgun (WGS) entry which is preliminary data.</text>
</comment>
<keyword evidence="4 12" id="KW-0812">Transmembrane</keyword>
<dbReference type="Pfam" id="PF16414">
    <property type="entry name" value="NPC1_N"/>
    <property type="match status" value="1"/>
</dbReference>